<sequence>MSDGLQATHRSADEEQYFLPPASPPVWSRFVF</sequence>
<proteinExistence type="predicted"/>
<evidence type="ECO:0000313" key="2">
    <source>
        <dbReference type="Proteomes" id="UP000584325"/>
    </source>
</evidence>
<dbReference type="Proteomes" id="UP000584325">
    <property type="component" value="Unassembled WGS sequence"/>
</dbReference>
<organism evidence="1 2">
    <name type="scientific">Pseudoduganella umbonata</name>
    <dbReference type="NCBI Taxonomy" id="864828"/>
    <lineage>
        <taxon>Bacteria</taxon>
        <taxon>Pseudomonadati</taxon>
        <taxon>Pseudomonadota</taxon>
        <taxon>Betaproteobacteria</taxon>
        <taxon>Burkholderiales</taxon>
        <taxon>Oxalobacteraceae</taxon>
        <taxon>Telluria group</taxon>
        <taxon>Pseudoduganella</taxon>
    </lineage>
</organism>
<gene>
    <name evidence="1" type="ORF">FHS02_003846</name>
</gene>
<protein>
    <submittedName>
        <fullName evidence="1">Uncharacterized protein</fullName>
    </submittedName>
</protein>
<dbReference type="AlphaFoldDB" id="A0A7W5ED70"/>
<dbReference type="EMBL" id="JACHXS010000007">
    <property type="protein sequence ID" value="MBB3223008.1"/>
    <property type="molecule type" value="Genomic_DNA"/>
</dbReference>
<name>A0A7W5ED70_9BURK</name>
<accession>A0A7W5ED70</accession>
<evidence type="ECO:0000313" key="1">
    <source>
        <dbReference type="EMBL" id="MBB3223008.1"/>
    </source>
</evidence>
<comment type="caution">
    <text evidence="1">The sequence shown here is derived from an EMBL/GenBank/DDBJ whole genome shotgun (WGS) entry which is preliminary data.</text>
</comment>
<reference evidence="1 2" key="1">
    <citation type="submission" date="2020-08" db="EMBL/GenBank/DDBJ databases">
        <title>Genomic Encyclopedia of Type Strains, Phase III (KMG-III): the genomes of soil and plant-associated and newly described type strains.</title>
        <authorList>
            <person name="Whitman W."/>
        </authorList>
    </citation>
    <scope>NUCLEOTIDE SEQUENCE [LARGE SCALE GENOMIC DNA]</scope>
    <source>
        <strain evidence="1 2">CECT 7753</strain>
    </source>
</reference>